<evidence type="ECO:0000256" key="3">
    <source>
        <dbReference type="SAM" id="SignalP"/>
    </source>
</evidence>
<feature type="compositionally biased region" description="Basic and acidic residues" evidence="2">
    <location>
        <begin position="118"/>
        <end position="129"/>
    </location>
</feature>
<sequence length="1546" mass="176785">MRHLLLSFLSLTALPSTSPFLPSHPTSTLRARDTTGAFRFYAADDSGKKQRRIRINVDQNVSMQRSAKGEDDDDGNDVVSELSEQPQDSTDAGETNQQVQQPQASESDDDDSEPVDLPPERRSKRDILRRTFGLGPNKPFTNESDALDKLLASELASRIEQLDNSELVEDQSQQMTNFLTEEDEANLNATYTAIREAGMKKMMEKFETGELANVTLEEAMQVVEYSVKMEIQQQRDKLNEQRSLEALREYSKKVWEEQQQRIENITSGGIDNVLEKDPITREIIGSEQDYQQYKRDIEEKINEVNAFKQELSAKEEELVVNITKRILEDNPDPNLTYNMVIDEVVAGVQKSRSEKLSSLTFGVLGNTIELEQARQDSRDALEAEKLEQEAREEALAKGYCDKEGLDAFFRKPTDPTEISMFQQIVRSIVLNRPPSVDDVVAEPKALAEEVDSTEDSVDDSDQDEDAIEVTKDVISLDPHYENEQIKKKWTLAPREKVEAFKLLKEWREVNNERNRAYKDQERPSKKIKPLFLSYEESEENKQWEKKELEKALRRQLKTDDDVERASNDLLIKEVMEGGYTKERSLRLMNKLIDKADDRNIKEALLDVKKILLATNETKKEVVAKAPKRELFVDMKQVLRRDVDDDDDKLQPRLSPPKPITSRDTIEALQSPAIENKEQIFSTTPAIEYDDEDFAVEPPKTDFFAGAEYTPDPNRTTTTSKLLGSYEDQLFKKFAAQTGVTDEEVKAELKRNLDEINALRAKFIEEASDENIAAETVSKVGTDVSKLRPDDEDSLAQIAEQLLSKRAAVSKTTPGRDDSGTMRHELIESSGDLKELSEEGTVDIVGAQYRALLGPDGMDDEDEYRKFLKEEEEMRMKAENETIEVPDSIDIGSYAEDALSKLSARPQPTKVEDFVDTSDVMDAEKDYLEIMYDEPEDFDPFPVAESSRPSWLEKESEAKGLRRREKNKDGVDLERLREIEEQQRMADEYLERMNNGIIDIADVLDRPYFGSMDEPSYKQKYVDTSSFAERKDELMGYTTLIKEDIINFVAWKEDPAIRGMNKELRQIQKPFSEYGALLRLEGVCVDLTGMQARAWSKVAERFGYPPLEQELVKRAALYKPANAIRAVFGWTDDVIEVEEICREYHSEFNDAFNSWLEHDRSFVYPNESTRRNNSGHRKASDRTIKRDKKSRPSNNEIHETYILAWEKLALKMNKEPPTADQVIQGILIRDWEVAVPDFFGWTDFNAEQIYDIVAEYDTIIKADMKALRQKYESDTDDSDSKVAPMPERPRPSKEEIHSAYAIAWNKLAFEIGMKSPTKEEVMQGVQLRDWEACVKDVFGWDEFSDEQVRDIVIRYDTLLKDDLKVLYANYGIDHGNKFANHPSLVLKRGVIEFLEKLDSVEMPYAIMSHLGSSQLEAVLDVTGLAAYFAPEMRVSLSEHYSDEPSELLGGALRVEKHPEKCVVFDNTPSAAGTAHEVLMKCVSFVDPYPKYELSAADWTIGQLVDMELNQIRNLFSERDDNIPLAVAEAQGILKRRPAITRTSFDQN</sequence>
<gene>
    <name evidence="4" type="ORF">ACHAWO_003836</name>
</gene>
<protein>
    <submittedName>
        <fullName evidence="4">Uncharacterized protein</fullName>
    </submittedName>
</protein>
<proteinExistence type="predicted"/>
<dbReference type="InterPro" id="IPR023214">
    <property type="entry name" value="HAD_sf"/>
</dbReference>
<feature type="region of interest" description="Disordered" evidence="2">
    <location>
        <begin position="1165"/>
        <end position="1191"/>
    </location>
</feature>
<evidence type="ECO:0000256" key="1">
    <source>
        <dbReference type="SAM" id="Coils"/>
    </source>
</evidence>
<keyword evidence="3" id="KW-0732">Signal</keyword>
<evidence type="ECO:0000256" key="2">
    <source>
        <dbReference type="SAM" id="MobiDB-lite"/>
    </source>
</evidence>
<dbReference type="Gene3D" id="3.40.50.1000">
    <property type="entry name" value="HAD superfamily/HAD-like"/>
    <property type="match status" value="1"/>
</dbReference>
<feature type="compositionally biased region" description="Polar residues" evidence="2">
    <location>
        <begin position="82"/>
        <end position="104"/>
    </location>
</feature>
<dbReference type="PANTHER" id="PTHR47858:SF2">
    <property type="entry name" value="HALOACID DEHALOGENASE-LIKE HYDROLASE (HAD) SUPERFAMILY PROTEIN"/>
    <property type="match status" value="1"/>
</dbReference>
<feature type="signal peptide" evidence="3">
    <location>
        <begin position="1"/>
        <end position="19"/>
    </location>
</feature>
<reference evidence="4 5" key="1">
    <citation type="submission" date="2024-10" db="EMBL/GenBank/DDBJ databases">
        <title>Updated reference genomes for cyclostephanoid diatoms.</title>
        <authorList>
            <person name="Roberts W.R."/>
            <person name="Alverson A.J."/>
        </authorList>
    </citation>
    <scope>NUCLEOTIDE SEQUENCE [LARGE SCALE GENOMIC DNA]</scope>
    <source>
        <strain evidence="4 5">AJA010-31</strain>
    </source>
</reference>
<dbReference type="PANTHER" id="PTHR47858">
    <property type="entry name" value="HALOACID DEHALOGENASE-LIKE HYDROLASE (HAD) SUPERFAMILY PROTEIN"/>
    <property type="match status" value="1"/>
</dbReference>
<feature type="region of interest" description="Disordered" evidence="2">
    <location>
        <begin position="57"/>
        <end position="143"/>
    </location>
</feature>
<evidence type="ECO:0000313" key="5">
    <source>
        <dbReference type="Proteomes" id="UP001530400"/>
    </source>
</evidence>
<evidence type="ECO:0000313" key="4">
    <source>
        <dbReference type="EMBL" id="KAL3803037.1"/>
    </source>
</evidence>
<feature type="coiled-coil region" evidence="1">
    <location>
        <begin position="283"/>
        <end position="317"/>
    </location>
</feature>
<feature type="chain" id="PRO_5044829274" evidence="3">
    <location>
        <begin position="20"/>
        <end position="1546"/>
    </location>
</feature>
<feature type="region of interest" description="Disordered" evidence="2">
    <location>
        <begin position="1270"/>
        <end position="1291"/>
    </location>
</feature>
<comment type="caution">
    <text evidence="4">The sequence shown here is derived from an EMBL/GenBank/DDBJ whole genome shotgun (WGS) entry which is preliminary data.</text>
</comment>
<dbReference type="EMBL" id="JALLPJ020000081">
    <property type="protein sequence ID" value="KAL3803037.1"/>
    <property type="molecule type" value="Genomic_DNA"/>
</dbReference>
<name>A0ABD3QRI0_9STRA</name>
<accession>A0ABD3QRI0</accession>
<dbReference type="InterPro" id="IPR036412">
    <property type="entry name" value="HAD-like_sf"/>
</dbReference>
<organism evidence="4 5">
    <name type="scientific">Cyclotella atomus</name>
    <dbReference type="NCBI Taxonomy" id="382360"/>
    <lineage>
        <taxon>Eukaryota</taxon>
        <taxon>Sar</taxon>
        <taxon>Stramenopiles</taxon>
        <taxon>Ochrophyta</taxon>
        <taxon>Bacillariophyta</taxon>
        <taxon>Coscinodiscophyceae</taxon>
        <taxon>Thalassiosirophycidae</taxon>
        <taxon>Stephanodiscales</taxon>
        <taxon>Stephanodiscaceae</taxon>
        <taxon>Cyclotella</taxon>
    </lineage>
</organism>
<keyword evidence="5" id="KW-1185">Reference proteome</keyword>
<keyword evidence="1" id="KW-0175">Coiled coil</keyword>
<dbReference type="Proteomes" id="UP001530400">
    <property type="component" value="Unassembled WGS sequence"/>
</dbReference>
<dbReference type="SUPFAM" id="SSF56784">
    <property type="entry name" value="HAD-like"/>
    <property type="match status" value="1"/>
</dbReference>